<dbReference type="Proteomes" id="UP000713985">
    <property type="component" value="Unassembled WGS sequence"/>
</dbReference>
<dbReference type="OrthoDB" id="7008948at2"/>
<dbReference type="RefSeq" id="WP_153377786.1">
    <property type="nucleotide sequence ID" value="NZ_CAXAOS010000004.1"/>
</dbReference>
<proteinExistence type="predicted"/>
<evidence type="ECO:0000313" key="2">
    <source>
        <dbReference type="EMBL" id="MQT79302.1"/>
    </source>
</evidence>
<evidence type="ECO:0000313" key="6">
    <source>
        <dbReference type="Proteomes" id="UP000443000"/>
    </source>
</evidence>
<dbReference type="AlphaFoldDB" id="A0A6A7YQQ6"/>
<dbReference type="Proteomes" id="UP000437970">
    <property type="component" value="Unassembled WGS sequence"/>
</dbReference>
<evidence type="ECO:0000313" key="1">
    <source>
        <dbReference type="EMBL" id="MQT24635.1"/>
    </source>
</evidence>
<dbReference type="Proteomes" id="UP000443000">
    <property type="component" value="Unassembled WGS sequence"/>
</dbReference>
<evidence type="ECO:0000313" key="7">
    <source>
        <dbReference type="Proteomes" id="UP000713985"/>
    </source>
</evidence>
<dbReference type="EMBL" id="WIVT01000001">
    <property type="protein sequence ID" value="MQU15083.1"/>
    <property type="molecule type" value="Genomic_DNA"/>
</dbReference>
<dbReference type="EMBL" id="WIVW01000003">
    <property type="protein sequence ID" value="MQU25869.1"/>
    <property type="molecule type" value="Genomic_DNA"/>
</dbReference>
<evidence type="ECO:0000313" key="4">
    <source>
        <dbReference type="EMBL" id="MQU25869.1"/>
    </source>
</evidence>
<protein>
    <submittedName>
        <fullName evidence="2">Uncharacterized protein</fullName>
    </submittedName>
</protein>
<dbReference type="EMBL" id="WIWP01000002">
    <property type="protein sequence ID" value="MQT24635.1"/>
    <property type="molecule type" value="Genomic_DNA"/>
</dbReference>
<sequence>MSDNQLVQILQNILFTPASDFYIAKLLHSPEQKSLDPCNFTEIDLGSFDVVGVPFEIVIKNLYVRGLSNTQIRFDQQGKPEVVVEGNTVSFAAKQPNTQVGYERPSDVPAQVEALGELHITIAGSPMPAGSLNITIKSTDAIRGVFTAQEEIEGELDSAEITFLVLSLHPLVSGDTLEVVAELETAFLKVINEILNRESSKLALLDEMNTFLASAQTLASLSQKATEQARLALADFKYR</sequence>
<gene>
    <name evidence="3" type="ORF">GHN41_01310</name>
    <name evidence="2" type="ORF">GHN86_04325</name>
    <name evidence="1" type="ORF">GHN94_02155</name>
    <name evidence="4" type="ORF">GHO29_05155</name>
</gene>
<reference evidence="5 6" key="1">
    <citation type="submission" date="2019-10" db="EMBL/GenBank/DDBJ databases">
        <title>Evaluation of single-gene subtyping targets for Pseudomonas.</title>
        <authorList>
            <person name="Reichler S.J."/>
            <person name="Orsi R.H."/>
            <person name="Wiedmann M."/>
            <person name="Martin N.H."/>
            <person name="Murphy S.I."/>
        </authorList>
    </citation>
    <scope>NUCLEOTIDE SEQUENCE</scope>
    <source>
        <strain evidence="1 7">FSL R10-0802</strain>
        <strain evidence="3 6">FSL R10-1594</strain>
        <strain evidence="4 5">FSL R10-1984</strain>
        <strain evidence="2">FSL R10-2339</strain>
    </source>
</reference>
<organism evidence="2">
    <name type="scientific">Pseudomonas helleri</name>
    <dbReference type="NCBI Taxonomy" id="1608996"/>
    <lineage>
        <taxon>Bacteria</taxon>
        <taxon>Pseudomonadati</taxon>
        <taxon>Pseudomonadota</taxon>
        <taxon>Gammaproteobacteria</taxon>
        <taxon>Pseudomonadales</taxon>
        <taxon>Pseudomonadaceae</taxon>
        <taxon>Pseudomonas</taxon>
    </lineage>
</organism>
<comment type="caution">
    <text evidence="2">The sequence shown here is derived from an EMBL/GenBank/DDBJ whole genome shotgun (WGS) entry which is preliminary data.</text>
</comment>
<evidence type="ECO:0000313" key="5">
    <source>
        <dbReference type="Proteomes" id="UP000437970"/>
    </source>
</evidence>
<name>A0A6A7YQQ6_9PSED</name>
<evidence type="ECO:0000313" key="3">
    <source>
        <dbReference type="EMBL" id="MQU15083.1"/>
    </source>
</evidence>
<accession>A0A6A7YQQ6</accession>
<keyword evidence="7" id="KW-1185">Reference proteome</keyword>
<dbReference type="EMBL" id="WIWC01000004">
    <property type="protein sequence ID" value="MQT79302.1"/>
    <property type="molecule type" value="Genomic_DNA"/>
</dbReference>